<feature type="compositionally biased region" description="Polar residues" evidence="1">
    <location>
        <begin position="3879"/>
        <end position="3888"/>
    </location>
</feature>
<organism evidence="2 3">
    <name type="scientific">Batillaria attramentaria</name>
    <dbReference type="NCBI Taxonomy" id="370345"/>
    <lineage>
        <taxon>Eukaryota</taxon>
        <taxon>Metazoa</taxon>
        <taxon>Spiralia</taxon>
        <taxon>Lophotrochozoa</taxon>
        <taxon>Mollusca</taxon>
        <taxon>Gastropoda</taxon>
        <taxon>Caenogastropoda</taxon>
        <taxon>Sorbeoconcha</taxon>
        <taxon>Cerithioidea</taxon>
        <taxon>Batillariidae</taxon>
        <taxon>Batillaria</taxon>
    </lineage>
</organism>
<feature type="compositionally biased region" description="Basic and acidic residues" evidence="1">
    <location>
        <begin position="3325"/>
        <end position="3341"/>
    </location>
</feature>
<feature type="compositionally biased region" description="Polar residues" evidence="1">
    <location>
        <begin position="221"/>
        <end position="237"/>
    </location>
</feature>
<evidence type="ECO:0000313" key="3">
    <source>
        <dbReference type="Proteomes" id="UP001519460"/>
    </source>
</evidence>
<evidence type="ECO:0000313" key="2">
    <source>
        <dbReference type="EMBL" id="KAK7500799.1"/>
    </source>
</evidence>
<protein>
    <submittedName>
        <fullName evidence="2">Uncharacterized protein</fullName>
    </submittedName>
</protein>
<feature type="compositionally biased region" description="Acidic residues" evidence="1">
    <location>
        <begin position="1"/>
        <end position="12"/>
    </location>
</feature>
<name>A0ABD0LP44_9CAEN</name>
<feature type="region of interest" description="Disordered" evidence="1">
    <location>
        <begin position="1181"/>
        <end position="1215"/>
    </location>
</feature>
<gene>
    <name evidence="2" type="ORF">BaRGS_00008043</name>
</gene>
<feature type="compositionally biased region" description="Polar residues" evidence="1">
    <location>
        <begin position="3844"/>
        <end position="3856"/>
    </location>
</feature>
<feature type="compositionally biased region" description="Polar residues" evidence="1">
    <location>
        <begin position="2935"/>
        <end position="2949"/>
    </location>
</feature>
<dbReference type="EMBL" id="JACVVK020000035">
    <property type="protein sequence ID" value="KAK7500799.1"/>
    <property type="molecule type" value="Genomic_DNA"/>
</dbReference>
<feature type="compositionally biased region" description="Basic and acidic residues" evidence="1">
    <location>
        <begin position="2710"/>
        <end position="2725"/>
    </location>
</feature>
<keyword evidence="3" id="KW-1185">Reference proteome</keyword>
<feature type="region of interest" description="Disordered" evidence="1">
    <location>
        <begin position="550"/>
        <end position="569"/>
    </location>
</feature>
<feature type="compositionally biased region" description="Polar residues" evidence="1">
    <location>
        <begin position="1708"/>
        <end position="1721"/>
    </location>
</feature>
<feature type="compositionally biased region" description="Polar residues" evidence="1">
    <location>
        <begin position="3588"/>
        <end position="3606"/>
    </location>
</feature>
<feature type="compositionally biased region" description="Low complexity" evidence="1">
    <location>
        <begin position="2680"/>
        <end position="2695"/>
    </location>
</feature>
<feature type="region of interest" description="Disordered" evidence="1">
    <location>
        <begin position="2304"/>
        <end position="2331"/>
    </location>
</feature>
<feature type="compositionally biased region" description="Basic and acidic residues" evidence="1">
    <location>
        <begin position="3233"/>
        <end position="3243"/>
    </location>
</feature>
<feature type="region of interest" description="Disordered" evidence="1">
    <location>
        <begin position="484"/>
        <end position="504"/>
    </location>
</feature>
<feature type="compositionally biased region" description="Low complexity" evidence="1">
    <location>
        <begin position="2507"/>
        <end position="2525"/>
    </location>
</feature>
<accession>A0ABD0LP44</accession>
<feature type="region of interest" description="Disordered" evidence="1">
    <location>
        <begin position="2583"/>
        <end position="2607"/>
    </location>
</feature>
<feature type="compositionally biased region" description="Polar residues" evidence="1">
    <location>
        <begin position="3504"/>
        <end position="3515"/>
    </location>
</feature>
<feature type="compositionally biased region" description="Polar residues" evidence="1">
    <location>
        <begin position="3002"/>
        <end position="3019"/>
    </location>
</feature>
<evidence type="ECO:0000256" key="1">
    <source>
        <dbReference type="SAM" id="MobiDB-lite"/>
    </source>
</evidence>
<feature type="compositionally biased region" description="Polar residues" evidence="1">
    <location>
        <begin position="3820"/>
        <end position="3831"/>
    </location>
</feature>
<feature type="compositionally biased region" description="Acidic residues" evidence="1">
    <location>
        <begin position="3153"/>
        <end position="3165"/>
    </location>
</feature>
<feature type="region of interest" description="Disordered" evidence="1">
    <location>
        <begin position="3432"/>
        <end position="3459"/>
    </location>
</feature>
<feature type="compositionally biased region" description="Low complexity" evidence="1">
    <location>
        <begin position="3450"/>
        <end position="3459"/>
    </location>
</feature>
<feature type="compositionally biased region" description="Basic and acidic residues" evidence="1">
    <location>
        <begin position="2070"/>
        <end position="2079"/>
    </location>
</feature>
<feature type="compositionally biased region" description="Low complexity" evidence="1">
    <location>
        <begin position="3554"/>
        <end position="3572"/>
    </location>
</feature>
<feature type="compositionally biased region" description="Polar residues" evidence="1">
    <location>
        <begin position="3934"/>
        <end position="3943"/>
    </location>
</feature>
<feature type="compositionally biased region" description="Polar residues" evidence="1">
    <location>
        <begin position="3432"/>
        <end position="3441"/>
    </location>
</feature>
<reference evidence="2 3" key="1">
    <citation type="journal article" date="2023" name="Sci. Data">
        <title>Genome assembly of the Korean intertidal mud-creeper Batillaria attramentaria.</title>
        <authorList>
            <person name="Patra A.K."/>
            <person name="Ho P.T."/>
            <person name="Jun S."/>
            <person name="Lee S.J."/>
            <person name="Kim Y."/>
            <person name="Won Y.J."/>
        </authorList>
    </citation>
    <scope>NUCLEOTIDE SEQUENCE [LARGE SCALE GENOMIC DNA]</scope>
    <source>
        <strain evidence="2">Wonlab-2016</strain>
    </source>
</reference>
<feature type="compositionally biased region" description="Low complexity" evidence="1">
    <location>
        <begin position="2476"/>
        <end position="2488"/>
    </location>
</feature>
<feature type="region of interest" description="Disordered" evidence="1">
    <location>
        <begin position="2930"/>
        <end position="2949"/>
    </location>
</feature>
<feature type="region of interest" description="Disordered" evidence="1">
    <location>
        <begin position="3897"/>
        <end position="3916"/>
    </location>
</feature>
<feature type="compositionally biased region" description="Basic and acidic residues" evidence="1">
    <location>
        <begin position="3057"/>
        <end position="3118"/>
    </location>
</feature>
<feature type="compositionally biased region" description="Low complexity" evidence="1">
    <location>
        <begin position="2041"/>
        <end position="2058"/>
    </location>
</feature>
<feature type="region of interest" description="Disordered" evidence="1">
    <location>
        <begin position="2035"/>
        <end position="2079"/>
    </location>
</feature>
<feature type="non-terminal residue" evidence="2">
    <location>
        <position position="1"/>
    </location>
</feature>
<feature type="compositionally biased region" description="Basic and acidic residues" evidence="1">
    <location>
        <begin position="3202"/>
        <end position="3224"/>
    </location>
</feature>
<feature type="compositionally biased region" description="Polar residues" evidence="1">
    <location>
        <begin position="2413"/>
        <end position="2459"/>
    </location>
</feature>
<feature type="region of interest" description="Disordered" evidence="1">
    <location>
        <begin position="158"/>
        <end position="177"/>
    </location>
</feature>
<feature type="region of interest" description="Disordered" evidence="1">
    <location>
        <begin position="3760"/>
        <end position="3888"/>
    </location>
</feature>
<feature type="compositionally biased region" description="Basic and acidic residues" evidence="1">
    <location>
        <begin position="1389"/>
        <end position="1399"/>
    </location>
</feature>
<feature type="region of interest" description="Disordered" evidence="1">
    <location>
        <begin position="1"/>
        <end position="30"/>
    </location>
</feature>
<sequence>QNEEDETSDDQASESRSRSQGGKRPNKDLQTNIVNVALPYYPSPESVFRDALFLPPFKKSGLLPVDEESCYLGNLKSSVEPRKWEPDKLLVQTDHEQTEKENERLKRLAKKRLRNIQRTHLQGQFFVDGIAAEGQVSGEELSEVTLSKQLRTQSDVFDRQEASERPELEHVSEQESAHATRLFYPKSSTELVFDAPSARPWDEKAPSRKQVTKRTKRELTMMSTQKQKSRTYQQGESVKQLHTRFKYDSSSDIGITAQIKKSSEASLPFAEKSDKQKLTKSGSIVPYPYSDSSVRETLGSQTLGQSLSDPQLGISHSAGVADTETFYKSRSVCEAQERNSRKSAGGQARAVCPQTLSEYRNISLGANTGRVLDRTRRFQRSTCSFDRQHRGMPGSAHAEAYFPSLSFMQSKKAMSLKTVREDEGSYTRKHSPRIGSTDSPPVWGDSGQASQSSETHWPYAEARDEIMTRSGNDVTYLQSKDSLRGMLEDKTPSDGLASFSQEDIRTSDPSPLFSFRFEGNEMYINTFKPGADVLSKSGLHVRKLLHYDGTSDSLSDSDDTGRSPPYSEIFGKYKTEKDEDLMPDTETTGIVDPFAPQPTQSDTGTGTFSTVVHDNMRCSKPMELPEGFYMPSHVYFDTETQTFVSSVQGAPAATDTFTVSHAGSGQMADQPVGSARATGRKEAYPKKMYSNEEVKERYNMYSFLSTNSANLSTYSRSDTHVIMKGHEGEGRSEVGRTCSASQATLSLYGSVSSETDGQSFIDGPGREHSTSVIYRQDREEPILTHSAAYFPPGSLTSYETLDHGTLGKHKAFSSKRRSPTKRLFYYDGRTESLSDSDSGQSLSFQHLETFAKYETEAGNKLTSDETGEATTAATLFQTTTLGPAAERLQTTKPGIVYEWSAQVPSHSTPPGHVVDTDESTAVMTAQGSEYLSPNVSISDVPFHYEVPDMAMQNVYFSRTMDSLGAPSYFEDSSVCTKPAQFHTTDETLSKTSEDMKRSKITLLPVQYRTPTPFFPATEIETFVSPEQDESAVKRQKSLSRERKVTFHIGVSESDTSISMTQSTSRSRLYSLQPANEKRHLQNEASAFIEGLYPYNTALSQMHENFTLTSDSDEVMLTKIELESEEEELVGFSENSEISHHQLINVGRRLISRAEVTASAAEELSADSSSRGEAKGFVIETDASVEEDSKLESSQMSDELCSDSLPGKRGTAGAKDYSNHSCQIASALEALRTKYTMKEEETPLFTPTDVCRKPRTGPGYLMSEGVCTAEMPDRSTLEKGTKMHKINENNVSTELSDVEIPGEYGKQLKSAACTMTEEKGKAVGEKDTKQELCSTRSTQLGKRRAPSPHFEKELWLCNKRRRLQTTGRESEEWLNFRVCRATCLETIKSDGGENEREREQLSGQETEEEIQVPTERDHQPTLKSSIPTSSSATISEDGINGTFDDIVDTQNNLAGRLPKTQDSEDNQGESEKAPQCSYSAPQHVPSDTLETTNVNENSEKYRENIFSDGKTCIYFASSAGLSEAPLQPQPHLTVSWKVLPSQSVTESDNSALREGSVLKRVTIPETPQKEMTDRRDLLVKDFHDVSTCTNLPSMPVIAGDTAYSITPMGSVIYHDFNRENTRSMYKLQNLQDLQPSRSVTKLHHQQAGLKPDAQAHQRLQNQPVHLDLRKLAVQTDCYEEDIPEHSEQYDRLDVPFLQYGAKDEDSRDQSSPSPFTSTCVEPMSSGTFMPSDVCSLHRIEQEKEREGVCRQPKPVGERNVRGRSLQCQYVLHASDNQQDSSESVARTTLRAATARTSQEIWKLMAEALPRAMSEFLASLHVQLATVRDEMPEAAICQVWNRRGVALVQHSSDFLTIVNEMEKVQLEPSSVMCEEWRVRGETLVNILLEFANTVAELEVSEVRQPKSAVCEEWKVRSWALIQTLSTFLRAVSDLKTVRVEQPVSLLDGNWSELTGRHEIQTHLASQVAYSGIGETTGTDQTILRDTRGTSHSESEQIRGSFKADIPSDANLAESLSITTTEIWGLGFLCHRKSAHKLSPQPVSTTSSSALCRSPSPSSLRNTVFVPMGNSSRTKERPTEETCQNRDVAADLQPSYSPEFTPLLKTQVQATEHTAQTSADHVRTESVDRHEKDAVHISHGLKCLEVGSTQYLARTGKSESDSCESIHILSERSMVVPKIPHRESSDEERRELTQEEVLSRLKTNVLEKESPEVQQQRLSEDSQQHTPALNINREIGLDHRQARDTPADDTWGVGFLFFGNNVDAITTHRCSKSQFVSSYGRTDRTSKSDILAEKGLEVETLETRHLKTQPTAHKGVKRKGNGLPVHPARAESSLTGKFSRCETSTTDGGTVSGVSAKSYDGGRISDAIVLREDKSFIDFTGIARTAFEGPFACAHEITVNGAQFHSTSSDDDNESKVPQTTQSCSTISDTDSKSEMSQSTKSCSDAGSKSEMSQSTKSLSTGSHIDISTEMIQTAKCPSTSSFTSSRSEMSLATQSHRTSSGADSKGGMSQTTSSQSTISSTDSNSEMSRAEQFRSTVSIDDISMDTETDVKAGITWCIGETSETWSVCEPTSSRMGWRMTRETETAASECSEVKSPETASGDKQQEIHSYSHSVSFSSIPDVCPDISDTEPLADIWDASNLHFYLTLIPLSDRQGGKGRSLSRSSNTRDSSPSIVVGRNRSRSNSRSSGYNRSRSNSEPQDRSRSNSRSRTRTMEIDELATHKDYVPDHPSGSHVAVVERVMARPRGKPKPDAHGVLTGDGTDVPHATPQDAGKPVVRYRSLQIGRKGLPTVGMLHGESSEADSLTVLSDGGISHSVRRTEVGDRDVESEHSYTLQATTECASSTAVIYALTPQTFVSLASPSPTAQPATQQVPTTQAAMKEVAGESESTPHQPVVKRRPSAICLQPAERTAVRRGTDEIIEKRIKPIPAPRKSKSVAFSVSKPSTDSSDGNVVASIKVRSFEQRDSEDISLDQVLMESWCSRVRKTPTDMSAEPSEQPATDAEGSSSELFATDEGSSIRETPTPLSPLPEQSHKSSGSASRSERSKGSARSELSRGSARSERSQGSARTERSRGSARTERSKGSARSERSKGSTRSERSKGSTRSERSKESSRSERSKGSSDVTLVSSQDPEVTIETGSSFCMIGRTILFTPELETDTPEVQETETEMTSHHQSDSSPVYVAGQDTSSISGSRASLVRVVPQETDRLTTHRQERESDGYSKEETGGLKTSQASERARPYRETVAERTPPPPPKPNRLELPYGSGPPSRPPLPKPRSILKTTATRGEQQVAAQPQESRSVLSPQRTSPSQSATGTDARSTSSQPDSKTLEPDKSSLKLGKEGATDSSTFPSANSSSDKLGSLERRKAPVVYSLGQEPDFGPQPPISSDGIGEADYKPRPGGHLDFPDLSFDDLRVPFSEVEEIISGLEFSFLKTPSSSPMSLSNRKEEAEPLSSTSSWRSTQLSPHKIEQLFSQPHVGISAELGKVGDYAASTSRSIMPATRGAFDSTQQARGQQYPSEHRGVFTATPPTRRRIISSASWSRRQEQQCLGERVSDTNAQSPSTSSVSTRSTHTTFRAMLARGMESERHSSPSSVGRATQSPQAGTQHTAAPAYHAHVVPTPSATSGSYNNMQDTKSGSDRSHRTKSFSAGSLAPARVAQDLAETQKRQVGLGSTPDFKSVLRSTDLPPAGTDRPSDSALYTKTWVFTEHGQGARRRVEKDHIHTGHRSLMTLHSKSPADAETLSFGSLRSTGRMHVTSHIIKDPVPADTGSHSYKSPEEGTDMQSPVKKARSGSGSGSWESTRSAASVGKVASVSDFRETASTRSSWVSTTIQPPVPAGRMARPSGTPSIESLRSPGSGSHGGACAGDIHEPRMEPPAPAPQTSKPSVTLSNQSLLSAGAGSVASAGDFQEPPSRRSSLISTHLVSPIPAERMTKLGQTSSQHSMRSAHLVVAASEASSSSELFASSDSPEIERKKSRSSSKGSGWRTADTEAEDFQ</sequence>
<feature type="compositionally biased region" description="Polar residues" evidence="1">
    <location>
        <begin position="3619"/>
        <end position="3633"/>
    </location>
</feature>
<feature type="region of interest" description="Disordered" evidence="1">
    <location>
        <begin position="1389"/>
        <end position="1495"/>
    </location>
</feature>
<dbReference type="Proteomes" id="UP001519460">
    <property type="component" value="Unassembled WGS sequence"/>
</dbReference>
<feature type="region of interest" description="Disordered" evidence="1">
    <location>
        <begin position="2650"/>
        <end position="2729"/>
    </location>
</feature>
<feature type="compositionally biased region" description="Polar residues" evidence="1">
    <location>
        <begin position="2489"/>
        <end position="2500"/>
    </location>
</feature>
<feature type="compositionally biased region" description="Polar residues" evidence="1">
    <location>
        <begin position="3277"/>
        <end position="3324"/>
    </location>
</feature>
<feature type="region of interest" description="Disordered" evidence="1">
    <location>
        <begin position="2743"/>
        <end position="2771"/>
    </location>
</feature>
<feature type="region of interest" description="Disordered" evidence="1">
    <location>
        <begin position="1701"/>
        <end position="1721"/>
    </location>
</feature>
<feature type="region of interest" description="Disordered" evidence="1">
    <location>
        <begin position="199"/>
        <end position="237"/>
    </location>
</feature>
<feature type="compositionally biased region" description="Polar residues" evidence="1">
    <location>
        <begin position="3183"/>
        <end position="3192"/>
    </location>
</feature>
<feature type="region of interest" description="Disordered" evidence="1">
    <location>
        <begin position="3503"/>
        <end position="3693"/>
    </location>
</feature>
<feature type="compositionally biased region" description="Low complexity" evidence="1">
    <location>
        <begin position="1423"/>
        <end position="1434"/>
    </location>
</feature>
<proteinExistence type="predicted"/>
<feature type="region of interest" description="Disordered" evidence="1">
    <location>
        <begin position="2401"/>
        <end position="2459"/>
    </location>
</feature>
<feature type="region of interest" description="Disordered" evidence="1">
    <location>
        <begin position="2984"/>
        <end position="3400"/>
    </location>
</feature>
<feature type="compositionally biased region" description="Polar residues" evidence="1">
    <location>
        <begin position="3121"/>
        <end position="3139"/>
    </location>
</feature>
<feature type="region of interest" description="Disordered" evidence="1">
    <location>
        <begin position="2473"/>
        <end position="2536"/>
    </location>
</feature>
<feature type="region of interest" description="Disordered" evidence="1">
    <location>
        <begin position="420"/>
        <end position="456"/>
    </location>
</feature>
<feature type="compositionally biased region" description="Low complexity" evidence="1">
    <location>
        <begin position="2657"/>
        <end position="2671"/>
    </location>
</feature>
<feature type="compositionally biased region" description="Low complexity" evidence="1">
    <location>
        <begin position="3945"/>
        <end position="3967"/>
    </location>
</feature>
<feature type="compositionally biased region" description="Low complexity" evidence="1">
    <location>
        <begin position="3802"/>
        <end position="3813"/>
    </location>
</feature>
<feature type="region of interest" description="Disordered" evidence="1">
    <location>
        <begin position="264"/>
        <end position="284"/>
    </location>
</feature>
<feature type="compositionally biased region" description="Polar residues" evidence="1">
    <location>
        <begin position="3342"/>
        <end position="3356"/>
    </location>
</feature>
<comment type="caution">
    <text evidence="2">The sequence shown here is derived from an EMBL/GenBank/DDBJ whole genome shotgun (WGS) entry which is preliminary data.</text>
</comment>
<feature type="region of interest" description="Disordered" evidence="1">
    <location>
        <begin position="3933"/>
        <end position="3995"/>
    </location>
</feature>